<name>A0AAE1A686_9GAST</name>
<accession>A0AAE1A686</accession>
<reference evidence="1" key="1">
    <citation type="journal article" date="2023" name="G3 (Bethesda)">
        <title>A reference genome for the long-term kleptoplast-retaining sea slug Elysia crispata morphotype clarki.</title>
        <authorList>
            <person name="Eastman K.E."/>
            <person name="Pendleton A.L."/>
            <person name="Shaikh M.A."/>
            <person name="Suttiyut T."/>
            <person name="Ogas R."/>
            <person name="Tomko P."/>
            <person name="Gavelis G."/>
            <person name="Widhalm J.R."/>
            <person name="Wisecaver J.H."/>
        </authorList>
    </citation>
    <scope>NUCLEOTIDE SEQUENCE</scope>
    <source>
        <strain evidence="1">ECLA1</strain>
    </source>
</reference>
<dbReference type="Proteomes" id="UP001283361">
    <property type="component" value="Unassembled WGS sequence"/>
</dbReference>
<comment type="caution">
    <text evidence="1">The sequence shown here is derived from an EMBL/GenBank/DDBJ whole genome shotgun (WGS) entry which is preliminary data.</text>
</comment>
<evidence type="ECO:0000313" key="2">
    <source>
        <dbReference type="Proteomes" id="UP001283361"/>
    </source>
</evidence>
<organism evidence="1 2">
    <name type="scientific">Elysia crispata</name>
    <name type="common">lettuce slug</name>
    <dbReference type="NCBI Taxonomy" id="231223"/>
    <lineage>
        <taxon>Eukaryota</taxon>
        <taxon>Metazoa</taxon>
        <taxon>Spiralia</taxon>
        <taxon>Lophotrochozoa</taxon>
        <taxon>Mollusca</taxon>
        <taxon>Gastropoda</taxon>
        <taxon>Heterobranchia</taxon>
        <taxon>Euthyneura</taxon>
        <taxon>Panpulmonata</taxon>
        <taxon>Sacoglossa</taxon>
        <taxon>Placobranchoidea</taxon>
        <taxon>Plakobranchidae</taxon>
        <taxon>Elysia</taxon>
    </lineage>
</organism>
<keyword evidence="2" id="KW-1185">Reference proteome</keyword>
<protein>
    <submittedName>
        <fullName evidence="1">Uncharacterized protein</fullName>
    </submittedName>
</protein>
<proteinExistence type="predicted"/>
<evidence type="ECO:0000313" key="1">
    <source>
        <dbReference type="EMBL" id="KAK3782079.1"/>
    </source>
</evidence>
<gene>
    <name evidence="1" type="ORF">RRG08_052345</name>
</gene>
<dbReference type="AlphaFoldDB" id="A0AAE1A686"/>
<sequence length="78" mass="8747">MVKSGLFKAKLYGKRQETICQAAVKKESTSACATWLTDKLVIYRPTQLIAPDLWSYQQVHQICTGFRQLVSAALDGQN</sequence>
<dbReference type="EMBL" id="JAWDGP010002538">
    <property type="protein sequence ID" value="KAK3782079.1"/>
    <property type="molecule type" value="Genomic_DNA"/>
</dbReference>